<accession>A0AA48RFI5</accession>
<evidence type="ECO:0000313" key="2">
    <source>
        <dbReference type="EMBL" id="CAJ0885383.1"/>
    </source>
</evidence>
<protein>
    <submittedName>
        <fullName evidence="2">Uncharacterized protein</fullName>
    </submittedName>
</protein>
<keyword evidence="1" id="KW-0472">Membrane</keyword>
<proteinExistence type="predicted"/>
<gene>
    <name evidence="2" type="ORF">AMST5_03610</name>
</gene>
<name>A0AA48RFI5_9ZZZZ</name>
<dbReference type="AlphaFoldDB" id="A0AA48RFI5"/>
<dbReference type="EMBL" id="OY288114">
    <property type="protein sequence ID" value="CAJ0885383.1"/>
    <property type="molecule type" value="Genomic_DNA"/>
</dbReference>
<feature type="transmembrane region" description="Helical" evidence="1">
    <location>
        <begin position="45"/>
        <end position="66"/>
    </location>
</feature>
<reference evidence="2" key="1">
    <citation type="submission" date="2023-07" db="EMBL/GenBank/DDBJ databases">
        <authorList>
            <person name="Pelsma A.J. K."/>
        </authorList>
    </citation>
    <scope>NUCLEOTIDE SEQUENCE</scope>
</reference>
<keyword evidence="1" id="KW-1133">Transmembrane helix</keyword>
<evidence type="ECO:0000256" key="1">
    <source>
        <dbReference type="SAM" id="Phobius"/>
    </source>
</evidence>
<sequence>MSLIHNERLKLRATLLNTAAGSSFTVGVVAPIAAAYYSAATTPGLWTIVLGVVMWILTAIVLHLSASHILGGLRE</sequence>
<feature type="transmembrane region" description="Helical" evidence="1">
    <location>
        <begin position="15"/>
        <end position="39"/>
    </location>
</feature>
<organism evidence="2">
    <name type="scientific">freshwater sediment metagenome</name>
    <dbReference type="NCBI Taxonomy" id="556182"/>
    <lineage>
        <taxon>unclassified sequences</taxon>
        <taxon>metagenomes</taxon>
        <taxon>ecological metagenomes</taxon>
    </lineage>
</organism>
<keyword evidence="1" id="KW-0812">Transmembrane</keyword>